<keyword evidence="8" id="KW-1185">Reference proteome</keyword>
<dbReference type="SMART" id="SM00364">
    <property type="entry name" value="LRR_BAC"/>
    <property type="match status" value="6"/>
</dbReference>
<comment type="caution">
    <text evidence="7">The sequence shown here is derived from an EMBL/GenBank/DDBJ whole genome shotgun (WGS) entry which is preliminary data.</text>
</comment>
<dbReference type="Pfam" id="PF13855">
    <property type="entry name" value="LRR_8"/>
    <property type="match status" value="4"/>
</dbReference>
<dbReference type="EMBL" id="JAOPHQ010000402">
    <property type="protein sequence ID" value="KAK0154592.1"/>
    <property type="molecule type" value="Genomic_DNA"/>
</dbReference>
<keyword evidence="4" id="KW-0325">Glycoprotein</keyword>
<dbReference type="GO" id="GO:0004180">
    <property type="term" value="F:carboxypeptidase activity"/>
    <property type="evidence" value="ECO:0007669"/>
    <property type="project" value="UniProtKB-KW"/>
</dbReference>
<evidence type="ECO:0000256" key="3">
    <source>
        <dbReference type="ARBA" id="ARBA00022737"/>
    </source>
</evidence>
<keyword evidence="7" id="KW-0121">Carboxypeptidase</keyword>
<proteinExistence type="predicted"/>
<evidence type="ECO:0000256" key="4">
    <source>
        <dbReference type="ARBA" id="ARBA00023180"/>
    </source>
</evidence>
<feature type="domain" description="LRRCT" evidence="6">
    <location>
        <begin position="402"/>
        <end position="454"/>
    </location>
</feature>
<keyword evidence="7" id="KW-0645">Protease</keyword>
<protein>
    <submittedName>
        <fullName evidence="7">Carboxypeptidase N subunit 2</fullName>
    </submittedName>
</protein>
<dbReference type="GO" id="GO:0005886">
    <property type="term" value="C:plasma membrane"/>
    <property type="evidence" value="ECO:0007669"/>
    <property type="project" value="TreeGrafter"/>
</dbReference>
<dbReference type="InterPro" id="IPR050541">
    <property type="entry name" value="LRR_TM_domain-containing"/>
</dbReference>
<dbReference type="InterPro" id="IPR001611">
    <property type="entry name" value="Leu-rich_rpt"/>
</dbReference>
<dbReference type="PANTHER" id="PTHR24369:SF214">
    <property type="entry name" value="GLYCOPROTEIN V PLATELET"/>
    <property type="match status" value="1"/>
</dbReference>
<evidence type="ECO:0000259" key="6">
    <source>
        <dbReference type="SMART" id="SM00082"/>
    </source>
</evidence>
<name>A0AA47NAQ2_MERPO</name>
<dbReference type="FunFam" id="3.80.10.10:FF:000770">
    <property type="entry name" value="Uncharacterized protein"/>
    <property type="match status" value="1"/>
</dbReference>
<keyword evidence="3" id="KW-0677">Repeat</keyword>
<dbReference type="SUPFAM" id="SSF52058">
    <property type="entry name" value="L domain-like"/>
    <property type="match status" value="1"/>
</dbReference>
<keyword evidence="2 5" id="KW-0732">Signal</keyword>
<dbReference type="AlphaFoldDB" id="A0AA47NAQ2"/>
<dbReference type="PANTHER" id="PTHR24369">
    <property type="entry name" value="ANTIGEN BSP, PUTATIVE-RELATED"/>
    <property type="match status" value="1"/>
</dbReference>
<dbReference type="SMART" id="SM00082">
    <property type="entry name" value="LRRCT"/>
    <property type="match status" value="1"/>
</dbReference>
<feature type="signal peptide" evidence="5">
    <location>
        <begin position="1"/>
        <end position="23"/>
    </location>
</feature>
<dbReference type="SMART" id="SM00369">
    <property type="entry name" value="LRR_TYP"/>
    <property type="match status" value="13"/>
</dbReference>
<dbReference type="InterPro" id="IPR003591">
    <property type="entry name" value="Leu-rich_rpt_typical-subtyp"/>
</dbReference>
<organism evidence="7 8">
    <name type="scientific">Merluccius polli</name>
    <name type="common">Benguela hake</name>
    <name type="synonym">Merluccius cadenati</name>
    <dbReference type="NCBI Taxonomy" id="89951"/>
    <lineage>
        <taxon>Eukaryota</taxon>
        <taxon>Metazoa</taxon>
        <taxon>Chordata</taxon>
        <taxon>Craniata</taxon>
        <taxon>Vertebrata</taxon>
        <taxon>Euteleostomi</taxon>
        <taxon>Actinopterygii</taxon>
        <taxon>Neopterygii</taxon>
        <taxon>Teleostei</taxon>
        <taxon>Neoteleostei</taxon>
        <taxon>Acanthomorphata</taxon>
        <taxon>Zeiogadaria</taxon>
        <taxon>Gadariae</taxon>
        <taxon>Gadiformes</taxon>
        <taxon>Gadoidei</taxon>
        <taxon>Merlucciidae</taxon>
        <taxon>Merluccius</taxon>
    </lineage>
</organism>
<gene>
    <name evidence="7" type="primary">Cpn2</name>
    <name evidence="7" type="ORF">N1851_003158</name>
</gene>
<evidence type="ECO:0000256" key="5">
    <source>
        <dbReference type="SAM" id="SignalP"/>
    </source>
</evidence>
<accession>A0AA47NAQ2</accession>
<sequence length="532" mass="59539">MTGHVSIALCLMLLSSQTRSAGAEPLHRCPINCQCFSANRVLCSDQRMSSLPENLSGEIREVIVMTTSVAYLSPNTFQGSPQLTKLVFLKNAIREVHAKAFRNLTRLEELDLSGNPWLEHLVQGTFSQQGNLTKLQLNFNRLKTVLPDTFHPLGNLETLEMKGNLVADLPASLFRSLQRLHHLDLSQNWLEEVTRENLEALTELRTLKLNYNLISRLFADTFHNVSRLKELHLEGNQLSDLPGDVFSALTRLEVLNLRGNFLSNFSSDVFPSSLRELTLKGNELIELSGSSFRGLSSLAFLTLSTNLLSQLPPDLFLNLKALEDLDLSENHLTSLPGEIFSGLGGVRVIRLQKNNLTEMAAELFEDQPLLRQLHLQDNRLQSVAPGLFAPFQFQNVVRLHGNPWRCDCQASYLHDWMLNHSADAESQDKVRCGGPGPLRGRPLASVDKERLVCRLPPEDRMMAADQALNCTLHTADGAVVVKCKVDTCSPLKVRVQFEAEDGSVYENVVQRQWPGDKQCDNNTISNRTETPS</sequence>
<dbReference type="PROSITE" id="PS51450">
    <property type="entry name" value="LRR"/>
    <property type="match status" value="3"/>
</dbReference>
<dbReference type="InterPro" id="IPR032675">
    <property type="entry name" value="LRR_dom_sf"/>
</dbReference>
<evidence type="ECO:0000256" key="2">
    <source>
        <dbReference type="ARBA" id="ARBA00022729"/>
    </source>
</evidence>
<dbReference type="InterPro" id="IPR000483">
    <property type="entry name" value="Cys-rich_flank_reg_C"/>
</dbReference>
<dbReference type="Proteomes" id="UP001174136">
    <property type="component" value="Unassembled WGS sequence"/>
</dbReference>
<feature type="chain" id="PRO_5041278733" evidence="5">
    <location>
        <begin position="24"/>
        <end position="532"/>
    </location>
</feature>
<dbReference type="Gene3D" id="3.80.10.10">
    <property type="entry name" value="Ribonuclease Inhibitor"/>
    <property type="match status" value="2"/>
</dbReference>
<keyword evidence="7" id="KW-0378">Hydrolase</keyword>
<keyword evidence="1" id="KW-0433">Leucine-rich repeat</keyword>
<evidence type="ECO:0000313" key="8">
    <source>
        <dbReference type="Proteomes" id="UP001174136"/>
    </source>
</evidence>
<evidence type="ECO:0000256" key="1">
    <source>
        <dbReference type="ARBA" id="ARBA00022614"/>
    </source>
</evidence>
<reference evidence="7" key="1">
    <citation type="journal article" date="2023" name="Front. Mar. Sci.">
        <title>A new Merluccius polli reference genome to investigate the effects of global change in West African waters.</title>
        <authorList>
            <person name="Mateo J.L."/>
            <person name="Blanco-Fernandez C."/>
            <person name="Garcia-Vazquez E."/>
            <person name="Machado-Schiaffino G."/>
        </authorList>
    </citation>
    <scope>NUCLEOTIDE SEQUENCE</scope>
    <source>
        <strain evidence="7">C29</strain>
        <tissue evidence="7">Fin</tissue>
    </source>
</reference>
<evidence type="ECO:0000313" key="7">
    <source>
        <dbReference type="EMBL" id="KAK0154592.1"/>
    </source>
</evidence>